<dbReference type="EMBL" id="AAXF02000052">
    <property type="protein sequence ID" value="EDO10235.1"/>
    <property type="molecule type" value="Genomic_DNA"/>
</dbReference>
<proteinExistence type="predicted"/>
<reference evidence="3 4" key="1">
    <citation type="submission" date="2007-03" db="EMBL/GenBank/DDBJ databases">
        <authorList>
            <person name="Fulton L."/>
            <person name="Clifton S."/>
            <person name="Fulton B."/>
            <person name="Xu J."/>
            <person name="Minx P."/>
            <person name="Pepin K.H."/>
            <person name="Johnson M."/>
            <person name="Thiruvilangam P."/>
            <person name="Bhonagiri V."/>
            <person name="Nash W.E."/>
            <person name="Mardis E.R."/>
            <person name="Wilson R.K."/>
        </authorList>
    </citation>
    <scope>NUCLEOTIDE SEQUENCE [LARGE SCALE GENOMIC DNA]</scope>
    <source>
        <strain evidence="4">ATCC 8483 / DSM 1896 / JCM 5824 / BCRC 10623 / CCUG 4943 / NCTC 11153</strain>
    </source>
</reference>
<dbReference type="AlphaFoldDB" id="A0AAN3D830"/>
<evidence type="ECO:0000313" key="4">
    <source>
        <dbReference type="Proteomes" id="UP000005475"/>
    </source>
</evidence>
<comment type="caution">
    <text evidence="3">The sequence shown here is derived from an EMBL/GenBank/DDBJ whole genome shotgun (WGS) entry which is preliminary data.</text>
</comment>
<keyword evidence="1" id="KW-0479">Metal-binding</keyword>
<dbReference type="Proteomes" id="UP000005475">
    <property type="component" value="Unassembled WGS sequence"/>
</dbReference>
<evidence type="ECO:0000313" key="3">
    <source>
        <dbReference type="EMBL" id="EDO10235.1"/>
    </source>
</evidence>
<dbReference type="SUPFAM" id="SSF51621">
    <property type="entry name" value="Phosphoenolpyruvate/pyruvate domain"/>
    <property type="match status" value="1"/>
</dbReference>
<organism evidence="3 4">
    <name type="scientific">Bacteroides ovatus (strain ATCC 8483 / DSM 1896 / JCM 5824 / BCRC 10623 / CCUG 4943 / NCTC 11153)</name>
    <dbReference type="NCBI Taxonomy" id="411476"/>
    <lineage>
        <taxon>Bacteria</taxon>
        <taxon>Pseudomonadati</taxon>
        <taxon>Bacteroidota</taxon>
        <taxon>Bacteroidia</taxon>
        <taxon>Bacteroidales</taxon>
        <taxon>Bacteroidaceae</taxon>
        <taxon>Bacteroides</taxon>
    </lineage>
</organism>
<dbReference type="RefSeq" id="WP_004299962.1">
    <property type="nucleotide sequence ID" value="NZ_DS264582.1"/>
</dbReference>
<dbReference type="InterPro" id="IPR005000">
    <property type="entry name" value="Aldolase/citrate-lyase_domain"/>
</dbReference>
<dbReference type="GO" id="GO:0046872">
    <property type="term" value="F:metal ion binding"/>
    <property type="evidence" value="ECO:0007669"/>
    <property type="project" value="UniProtKB-KW"/>
</dbReference>
<dbReference type="Gene3D" id="3.20.20.60">
    <property type="entry name" value="Phosphoenolpyruvate-binding domains"/>
    <property type="match status" value="2"/>
</dbReference>
<dbReference type="InterPro" id="IPR015813">
    <property type="entry name" value="Pyrv/PenolPyrv_kinase-like_dom"/>
</dbReference>
<reference evidence="4" key="2">
    <citation type="submission" date="2007-04" db="EMBL/GenBank/DDBJ databases">
        <title>Draft genome sequence of Bacteroides ovatus (ATCC 8483).</title>
        <authorList>
            <person name="Sudarsanam P."/>
            <person name="Ley R."/>
            <person name="Guruge J."/>
            <person name="Turnbaugh P.J."/>
            <person name="Mahowald M."/>
            <person name="Liep D."/>
            <person name="Gordon J."/>
        </authorList>
    </citation>
    <scope>NUCLEOTIDE SEQUENCE [LARGE SCALE GENOMIC DNA]</scope>
    <source>
        <strain evidence="4">ATCC 8483 / DSM 1896 / JCM 5824 / BCRC 10623 / CCUG 4943 / NCTC 11153</strain>
    </source>
</reference>
<evidence type="ECO:0000256" key="1">
    <source>
        <dbReference type="ARBA" id="ARBA00022723"/>
    </source>
</evidence>
<dbReference type="GO" id="GO:0016829">
    <property type="term" value="F:lyase activity"/>
    <property type="evidence" value="ECO:0007669"/>
    <property type="project" value="UniProtKB-KW"/>
</dbReference>
<dbReference type="Pfam" id="PF03328">
    <property type="entry name" value="HpcH_HpaI"/>
    <property type="match status" value="1"/>
</dbReference>
<name>A0AAN3D830_BACO1</name>
<dbReference type="GeneID" id="29452800"/>
<evidence type="ECO:0000259" key="2">
    <source>
        <dbReference type="Pfam" id="PF03328"/>
    </source>
</evidence>
<accession>A0AAN3D830</accession>
<keyword evidence="3" id="KW-0456">Lyase</keyword>
<protein>
    <submittedName>
        <fullName evidence="3">HpcH/HpaI aldolase/citrate lyase family protein</fullName>
    </submittedName>
</protein>
<feature type="domain" description="HpcH/HpaI aldolase/citrate lyase" evidence="2">
    <location>
        <begin position="14"/>
        <end position="158"/>
    </location>
</feature>
<dbReference type="InterPro" id="IPR040442">
    <property type="entry name" value="Pyrv_kinase-like_dom_sf"/>
</dbReference>
<sequence length="282" mass="31920">MNIGFLDFMFITNNPNVAKAAEECGVRRVWVDLEMIGKEARQLGMNTVKSGHTLQDISVVKEILTTSELLVRVNPIYKGSEAEINEVIERGADIIMLPFFHTLEEVDTFLRIVNGRCKTTLLFESKESIEHLDEIIALGGFDEAHIGLNDLHLSYGMTFMFEPLSNGMVEQICAKFKEAGIPYGFGGVAKIGEGLLPAECVIAEHYRLGSTRAILSRSFCDNQYVDYNKWRYEFQLGINQIRLYESLLPMLPETYFVENIKKVKEGVNKVIKIINAKRNANK</sequence>
<gene>
    <name evidence="3" type="ORF">BACOVA_03681</name>
</gene>